<accession>A0A2P2NSE7</accession>
<evidence type="ECO:0000313" key="1">
    <source>
        <dbReference type="EMBL" id="MBX45437.1"/>
    </source>
</evidence>
<dbReference type="EMBL" id="GGEC01064953">
    <property type="protein sequence ID" value="MBX45437.1"/>
    <property type="molecule type" value="Transcribed_RNA"/>
</dbReference>
<proteinExistence type="predicted"/>
<name>A0A2P2NSE7_RHIMU</name>
<dbReference type="AlphaFoldDB" id="A0A2P2NSE7"/>
<organism evidence="1">
    <name type="scientific">Rhizophora mucronata</name>
    <name type="common">Asiatic mangrove</name>
    <dbReference type="NCBI Taxonomy" id="61149"/>
    <lineage>
        <taxon>Eukaryota</taxon>
        <taxon>Viridiplantae</taxon>
        <taxon>Streptophyta</taxon>
        <taxon>Embryophyta</taxon>
        <taxon>Tracheophyta</taxon>
        <taxon>Spermatophyta</taxon>
        <taxon>Magnoliopsida</taxon>
        <taxon>eudicotyledons</taxon>
        <taxon>Gunneridae</taxon>
        <taxon>Pentapetalae</taxon>
        <taxon>rosids</taxon>
        <taxon>fabids</taxon>
        <taxon>Malpighiales</taxon>
        <taxon>Rhizophoraceae</taxon>
        <taxon>Rhizophora</taxon>
    </lineage>
</organism>
<protein>
    <submittedName>
        <fullName evidence="1">Uncharacterized protein</fullName>
    </submittedName>
</protein>
<reference evidence="1" key="1">
    <citation type="submission" date="2018-02" db="EMBL/GenBank/DDBJ databases">
        <title>Rhizophora mucronata_Transcriptome.</title>
        <authorList>
            <person name="Meera S.P."/>
            <person name="Sreeshan A."/>
            <person name="Augustine A."/>
        </authorList>
    </citation>
    <scope>NUCLEOTIDE SEQUENCE</scope>
    <source>
        <tissue evidence="1">Leaf</tissue>
    </source>
</reference>
<sequence>MDNSVYAIKFRSQSVLEPFLVKGFDICMAILTSCFAFNACLFFTSSGNCFSMFLFFPFKFVSFCLIHTAQCIQV</sequence>